<evidence type="ECO:0000256" key="18">
    <source>
        <dbReference type="RuleBase" id="RU000461"/>
    </source>
</evidence>
<sequence>MPLYLCRAEALLSSENALPRSYNTSYIQVEASPWLQPSVIYHSSAHAMWPTGGGDPWPPASVAGSVTAALLIAAVIARFIIIPHLRSSSGINKPRQRGTPAASGGAAGSSGAARVPAGSLGWPVVGETPAFILAAYSARPESFVERRRVLYGSKVFTSHLWGSPAVVSSDPEVSRAVLQADASAFVPWYPRSLMELMGESSILVLGGALQRRVHGLAGAFFKSPQLKARVTADMQRRVAAAMDAWRRDAGGAATVRVQDEAKSIVFEILVKALIGLDEGHEMQYLRQQFKEFIAGLISLPIKVPGTQLYRSLKAKKRMTKLIQKIIQEKRRKMVTECEDHPHVTTHHPRDMIDVLLGNGSDELTDELISDNMIDFMIPAEDSVPVLITLAVKYLSECPLALQQLEEENMELKMRKSGMGETLEWTDYMSLTFTQHVITETLRMGNIINGIMRKAVRDVEVRGHLIPKGWRVLVYFRAVHLDAAVHGDPHAFNPWRWTEKERPDVATTGGGGSFTPFGGGQRLCPGLDLARLEASIFLHHLVTGFRWAAEEDAVVNFPTVRLRRGMPIAVTPRT</sequence>
<reference evidence="20" key="1">
    <citation type="submission" date="2024-10" db="EMBL/GenBank/DDBJ databases">
        <authorList>
            <person name="Ryan C."/>
        </authorList>
    </citation>
    <scope>NUCLEOTIDE SEQUENCE [LARGE SCALE GENOMIC DNA]</scope>
</reference>
<dbReference type="PANTHER" id="PTHR24286:SF226">
    <property type="entry name" value="CYTOCHROME P450 90D2"/>
    <property type="match status" value="1"/>
</dbReference>
<dbReference type="AlphaFoldDB" id="A0ABC8VTK8"/>
<keyword evidence="8" id="KW-1133">Transmembrane helix</keyword>
<dbReference type="PROSITE" id="PS00086">
    <property type="entry name" value="CYTOCHROME_P450"/>
    <property type="match status" value="1"/>
</dbReference>
<dbReference type="SUPFAM" id="SSF48264">
    <property type="entry name" value="Cytochrome P450"/>
    <property type="match status" value="1"/>
</dbReference>
<evidence type="ECO:0000256" key="19">
    <source>
        <dbReference type="SAM" id="MobiDB-lite"/>
    </source>
</evidence>
<dbReference type="Gene3D" id="1.10.630.10">
    <property type="entry name" value="Cytochrome P450"/>
    <property type="match status" value="1"/>
</dbReference>
<evidence type="ECO:0000256" key="13">
    <source>
        <dbReference type="ARBA" id="ARBA00037910"/>
    </source>
</evidence>
<evidence type="ECO:0000256" key="2">
    <source>
        <dbReference type="ARBA" id="ARBA00004167"/>
    </source>
</evidence>
<dbReference type="FunFam" id="1.10.630.10:FF:000048">
    <property type="entry name" value="3-epi-6-deoxocathasterone 23-monooxygenase CYP90D1"/>
    <property type="match status" value="1"/>
</dbReference>
<dbReference type="GO" id="GO:0016132">
    <property type="term" value="P:brassinosteroid biosynthetic process"/>
    <property type="evidence" value="ECO:0007669"/>
    <property type="project" value="UniProtKB-ARBA"/>
</dbReference>
<dbReference type="PRINTS" id="PR00465">
    <property type="entry name" value="EP450IV"/>
</dbReference>
<proteinExistence type="inferred from homology"/>
<gene>
    <name evidence="20" type="ORF">URODEC1_LOCUS5963</name>
</gene>
<keyword evidence="11 18" id="KW-0503">Monooxygenase</keyword>
<comment type="pathway">
    <text evidence="3">Hormone biosynthesis.</text>
</comment>
<keyword evidence="12" id="KW-0472">Membrane</keyword>
<dbReference type="Pfam" id="PF00067">
    <property type="entry name" value="p450"/>
    <property type="match status" value="1"/>
</dbReference>
<evidence type="ECO:0000256" key="14">
    <source>
        <dbReference type="ARBA" id="ARBA00060577"/>
    </source>
</evidence>
<comment type="cofactor">
    <cofactor evidence="1 17">
        <name>heme</name>
        <dbReference type="ChEBI" id="CHEBI:30413"/>
    </cofactor>
</comment>
<dbReference type="GO" id="GO:0048366">
    <property type="term" value="P:leaf development"/>
    <property type="evidence" value="ECO:0007669"/>
    <property type="project" value="UniProtKB-ARBA"/>
</dbReference>
<evidence type="ECO:0000256" key="4">
    <source>
        <dbReference type="ARBA" id="ARBA00010617"/>
    </source>
</evidence>
<evidence type="ECO:0000256" key="6">
    <source>
        <dbReference type="ARBA" id="ARBA00022692"/>
    </source>
</evidence>
<name>A0ABC8VTK8_9POAL</name>
<dbReference type="InterPro" id="IPR017972">
    <property type="entry name" value="Cyt_P450_CS"/>
</dbReference>
<dbReference type="PANTHER" id="PTHR24286">
    <property type="entry name" value="CYTOCHROME P450 26"/>
    <property type="match status" value="1"/>
</dbReference>
<keyword evidence="6" id="KW-0812">Transmembrane</keyword>
<evidence type="ECO:0000256" key="11">
    <source>
        <dbReference type="ARBA" id="ARBA00023033"/>
    </source>
</evidence>
<dbReference type="CDD" id="cd11043">
    <property type="entry name" value="CYP90-like"/>
    <property type="match status" value="1"/>
</dbReference>
<dbReference type="InterPro" id="IPR001128">
    <property type="entry name" value="Cyt_P450"/>
</dbReference>
<keyword evidence="7 17" id="KW-0479">Metal-binding</keyword>
<accession>A0ABC8VTK8</accession>
<evidence type="ECO:0000256" key="3">
    <source>
        <dbReference type="ARBA" id="ARBA00004972"/>
    </source>
</evidence>
<protein>
    <recommendedName>
        <fullName evidence="15">Cytochrome P450 90D2</fullName>
    </recommendedName>
    <alternativeName>
        <fullName evidence="16">3-dehydro-6-deoxoteasterone synthase</fullName>
    </alternativeName>
</protein>
<evidence type="ECO:0000256" key="12">
    <source>
        <dbReference type="ARBA" id="ARBA00023136"/>
    </source>
</evidence>
<dbReference type="InterPro" id="IPR036396">
    <property type="entry name" value="Cyt_P450_sf"/>
</dbReference>
<evidence type="ECO:0000256" key="5">
    <source>
        <dbReference type="ARBA" id="ARBA00022617"/>
    </source>
</evidence>
<evidence type="ECO:0000256" key="10">
    <source>
        <dbReference type="ARBA" id="ARBA00023004"/>
    </source>
</evidence>
<comment type="pathway">
    <text evidence="14">Steroid biosynthesis.</text>
</comment>
<comment type="similarity">
    <text evidence="4 18">Belongs to the cytochrome P450 family.</text>
</comment>
<evidence type="ECO:0000313" key="20">
    <source>
        <dbReference type="EMBL" id="CAL4895307.1"/>
    </source>
</evidence>
<keyword evidence="9 18" id="KW-0560">Oxidoreductase</keyword>
<dbReference type="EMBL" id="OZ075120">
    <property type="protein sequence ID" value="CAL4895307.1"/>
    <property type="molecule type" value="Genomic_DNA"/>
</dbReference>
<evidence type="ECO:0000256" key="16">
    <source>
        <dbReference type="ARBA" id="ARBA00078099"/>
    </source>
</evidence>
<dbReference type="GO" id="GO:0048443">
    <property type="term" value="P:stamen development"/>
    <property type="evidence" value="ECO:0007669"/>
    <property type="project" value="UniProtKB-ARBA"/>
</dbReference>
<dbReference type="GO" id="GO:0046872">
    <property type="term" value="F:metal ion binding"/>
    <property type="evidence" value="ECO:0007669"/>
    <property type="project" value="UniProtKB-KW"/>
</dbReference>
<evidence type="ECO:0000256" key="7">
    <source>
        <dbReference type="ARBA" id="ARBA00022723"/>
    </source>
</evidence>
<keyword evidence="10 17" id="KW-0408">Iron</keyword>
<feature type="region of interest" description="Disordered" evidence="19">
    <location>
        <begin position="91"/>
        <end position="110"/>
    </location>
</feature>
<dbReference type="GO" id="GO:0016709">
    <property type="term" value="F:oxidoreductase activity, acting on paired donors, with incorporation or reduction of molecular oxygen, NAD(P)H as one donor, and incorporation of one atom of oxygen"/>
    <property type="evidence" value="ECO:0007669"/>
    <property type="project" value="UniProtKB-ARBA"/>
</dbReference>
<evidence type="ECO:0000256" key="15">
    <source>
        <dbReference type="ARBA" id="ARBA00068727"/>
    </source>
</evidence>
<evidence type="ECO:0000256" key="9">
    <source>
        <dbReference type="ARBA" id="ARBA00023002"/>
    </source>
</evidence>
<evidence type="ECO:0000256" key="1">
    <source>
        <dbReference type="ARBA" id="ARBA00001971"/>
    </source>
</evidence>
<dbReference type="GO" id="GO:0016020">
    <property type="term" value="C:membrane"/>
    <property type="evidence" value="ECO:0007669"/>
    <property type="project" value="UniProtKB-SubCell"/>
</dbReference>
<evidence type="ECO:0000313" key="21">
    <source>
        <dbReference type="Proteomes" id="UP001497457"/>
    </source>
</evidence>
<dbReference type="GO" id="GO:0048441">
    <property type="term" value="P:petal development"/>
    <property type="evidence" value="ECO:0007669"/>
    <property type="project" value="UniProtKB-ARBA"/>
</dbReference>
<comment type="pathway">
    <text evidence="13">Plant hormone biosynthesis; brassinosteroid biosynthesis.</text>
</comment>
<organism evidence="20 21">
    <name type="scientific">Urochloa decumbens</name>
    <dbReference type="NCBI Taxonomy" id="240449"/>
    <lineage>
        <taxon>Eukaryota</taxon>
        <taxon>Viridiplantae</taxon>
        <taxon>Streptophyta</taxon>
        <taxon>Embryophyta</taxon>
        <taxon>Tracheophyta</taxon>
        <taxon>Spermatophyta</taxon>
        <taxon>Magnoliopsida</taxon>
        <taxon>Liliopsida</taxon>
        <taxon>Poales</taxon>
        <taxon>Poaceae</taxon>
        <taxon>PACMAD clade</taxon>
        <taxon>Panicoideae</taxon>
        <taxon>Panicodae</taxon>
        <taxon>Paniceae</taxon>
        <taxon>Melinidinae</taxon>
        <taxon>Urochloa</taxon>
    </lineage>
</organism>
<dbReference type="InterPro" id="IPR002403">
    <property type="entry name" value="Cyt_P450_E_grp-IV"/>
</dbReference>
<evidence type="ECO:0000256" key="8">
    <source>
        <dbReference type="ARBA" id="ARBA00022989"/>
    </source>
</evidence>
<comment type="subcellular location">
    <subcellularLocation>
        <location evidence="2">Membrane</location>
        <topology evidence="2">Single-pass membrane protein</topology>
    </subcellularLocation>
</comment>
<feature type="binding site" description="axial binding residue" evidence="17">
    <location>
        <position position="523"/>
    </location>
    <ligand>
        <name>heme</name>
        <dbReference type="ChEBI" id="CHEBI:30413"/>
    </ligand>
    <ligandPart>
        <name>Fe</name>
        <dbReference type="ChEBI" id="CHEBI:18248"/>
    </ligandPart>
</feature>
<feature type="compositionally biased region" description="Low complexity" evidence="19">
    <location>
        <begin position="101"/>
        <end position="110"/>
    </location>
</feature>
<keyword evidence="21" id="KW-1185">Reference proteome</keyword>
<dbReference type="Proteomes" id="UP001497457">
    <property type="component" value="Chromosome 10rd"/>
</dbReference>
<evidence type="ECO:0000256" key="17">
    <source>
        <dbReference type="PIRSR" id="PIRSR602403-1"/>
    </source>
</evidence>
<keyword evidence="5 17" id="KW-0349">Heme</keyword>